<dbReference type="EMBL" id="CALNXI010003113">
    <property type="protein sequence ID" value="CAH3192215.1"/>
    <property type="molecule type" value="Genomic_DNA"/>
</dbReference>
<evidence type="ECO:0000313" key="2">
    <source>
        <dbReference type="Proteomes" id="UP001159427"/>
    </source>
</evidence>
<dbReference type="PANTHER" id="PTHR46704:SF9">
    <property type="entry name" value="BHLH DOMAIN-CONTAINING PROTEIN"/>
    <property type="match status" value="1"/>
</dbReference>
<name>A0ABN8SMS6_9CNID</name>
<keyword evidence="2" id="KW-1185">Reference proteome</keyword>
<comment type="caution">
    <text evidence="1">The sequence shown here is derived from an EMBL/GenBank/DDBJ whole genome shotgun (WGS) entry which is preliminary data.</text>
</comment>
<protein>
    <submittedName>
        <fullName evidence="1">Uncharacterized protein</fullName>
    </submittedName>
</protein>
<gene>
    <name evidence="1" type="ORF">PEVE_00023500</name>
</gene>
<proteinExistence type="predicted"/>
<dbReference type="Proteomes" id="UP001159427">
    <property type="component" value="Unassembled WGS sequence"/>
</dbReference>
<dbReference type="PANTHER" id="PTHR46704">
    <property type="entry name" value="CXC DOMAIN-CONTAINING PROTEIN-RELATED"/>
    <property type="match status" value="1"/>
</dbReference>
<accession>A0ABN8SMS6</accession>
<organism evidence="1 2">
    <name type="scientific">Porites evermanni</name>
    <dbReference type="NCBI Taxonomy" id="104178"/>
    <lineage>
        <taxon>Eukaryota</taxon>
        <taxon>Metazoa</taxon>
        <taxon>Cnidaria</taxon>
        <taxon>Anthozoa</taxon>
        <taxon>Hexacorallia</taxon>
        <taxon>Scleractinia</taxon>
        <taxon>Fungiina</taxon>
        <taxon>Poritidae</taxon>
        <taxon>Porites</taxon>
    </lineage>
</organism>
<sequence length="489" mass="55244">MTSRHLTGSAEVIALVNRFGHCASYSRVIELETAMCKAKDERQGVLRHAAQVVPSWARWVWVTETSKNSSVQQSAVDHMAPVFAPVTENATVQHILKLSRQASREVHQQYTVVTFDLAVSKKAYSFVWQSPGEFNDVIVHMGSFHLTCPFMGALGKKMRCSGLEEVLIESGICASGSIEQVLIGKHYNRALRVQKVVYEALERILLQVYESLHCCLFDEQGVTTLDHLAKNPCKDNLLACLASESCNKSLDRYDEFKETVRQGVLDKTAQYWLSYMEKVGLILEFQPATKENCLTFHLASLQRMCSLFFVFDHPNYARNSAFYLLNMLNLEKTYLGAEDLLKNNGFSVNISDVPSSRNAVDITIEQTINRHAKSHSGIVGFSRNRSIYYRWCRTRHARAGYLQATKEIANIDTLESTSHKEVRSWQILKNPLSLERILSYPLGPVPWALATSDGAMIKTDKAKLRHCLEDKSHLAQRPTLEFQCCIVAA</sequence>
<evidence type="ECO:0000313" key="1">
    <source>
        <dbReference type="EMBL" id="CAH3192215.1"/>
    </source>
</evidence>
<reference evidence="1 2" key="1">
    <citation type="submission" date="2022-05" db="EMBL/GenBank/DDBJ databases">
        <authorList>
            <consortium name="Genoscope - CEA"/>
            <person name="William W."/>
        </authorList>
    </citation>
    <scope>NUCLEOTIDE SEQUENCE [LARGE SCALE GENOMIC DNA]</scope>
</reference>